<evidence type="ECO:0000313" key="2">
    <source>
        <dbReference type="Proteomes" id="UP000823960"/>
    </source>
</evidence>
<protein>
    <submittedName>
        <fullName evidence="1">Uncharacterized protein</fullName>
    </submittedName>
</protein>
<name>A0A9D1NQE8_9FIRM</name>
<gene>
    <name evidence="1" type="ORF">IAD28_04195</name>
</gene>
<dbReference type="AlphaFoldDB" id="A0A9D1NQE8"/>
<dbReference type="EMBL" id="DVOL01000056">
    <property type="protein sequence ID" value="HIV10877.1"/>
    <property type="molecule type" value="Genomic_DNA"/>
</dbReference>
<dbReference type="Proteomes" id="UP000823960">
    <property type="component" value="Unassembled WGS sequence"/>
</dbReference>
<proteinExistence type="predicted"/>
<dbReference type="InterPro" id="IPR045864">
    <property type="entry name" value="aa-tRNA-synth_II/BPL/LPL"/>
</dbReference>
<dbReference type="GO" id="GO:0016740">
    <property type="term" value="F:transferase activity"/>
    <property type="evidence" value="ECO:0007669"/>
    <property type="project" value="UniProtKB-ARBA"/>
</dbReference>
<accession>A0A9D1NQE8</accession>
<evidence type="ECO:0000313" key="1">
    <source>
        <dbReference type="EMBL" id="HIV10877.1"/>
    </source>
</evidence>
<organism evidence="1 2">
    <name type="scientific">Candidatus Faeciplasma avium</name>
    <dbReference type="NCBI Taxonomy" id="2840798"/>
    <lineage>
        <taxon>Bacteria</taxon>
        <taxon>Bacillati</taxon>
        <taxon>Bacillota</taxon>
        <taxon>Clostridia</taxon>
        <taxon>Eubacteriales</taxon>
        <taxon>Oscillospiraceae</taxon>
        <taxon>Oscillospiraceae incertae sedis</taxon>
        <taxon>Candidatus Faeciplasma</taxon>
    </lineage>
</organism>
<dbReference type="SUPFAM" id="SSF142913">
    <property type="entry name" value="YktB/PF0168-like"/>
    <property type="match status" value="1"/>
</dbReference>
<sequence>MDKQLLNEINAAYYGLELKQAEIVHALFHRIFELESGWYNGHYHNGEDGTWLREAYPISVVGVKGFCDIEIQFDSISISTKLKRDVALSYSFEKFSGYNFEAYGVEDYLADFYHAGQTVQEMKDNIHACDEKEIGFSFVFPFDVEGKQIFEFVKLLRREGFYY</sequence>
<comment type="caution">
    <text evidence="1">The sequence shown here is derived from an EMBL/GenBank/DDBJ whole genome shotgun (WGS) entry which is preliminary data.</text>
</comment>
<dbReference type="Gene3D" id="3.30.930.10">
    <property type="entry name" value="Bira Bifunctional Protein, Domain 2"/>
    <property type="match status" value="1"/>
</dbReference>
<reference evidence="1" key="1">
    <citation type="submission" date="2020-10" db="EMBL/GenBank/DDBJ databases">
        <authorList>
            <person name="Gilroy R."/>
        </authorList>
    </citation>
    <scope>NUCLEOTIDE SEQUENCE</scope>
    <source>
        <strain evidence="1">1370</strain>
    </source>
</reference>
<dbReference type="GO" id="GO:0140096">
    <property type="term" value="F:catalytic activity, acting on a protein"/>
    <property type="evidence" value="ECO:0007669"/>
    <property type="project" value="UniProtKB-ARBA"/>
</dbReference>
<reference evidence="1" key="2">
    <citation type="journal article" date="2021" name="PeerJ">
        <title>Extensive microbial diversity within the chicken gut microbiome revealed by metagenomics and culture.</title>
        <authorList>
            <person name="Gilroy R."/>
            <person name="Ravi A."/>
            <person name="Getino M."/>
            <person name="Pursley I."/>
            <person name="Horton D.L."/>
            <person name="Alikhan N.F."/>
            <person name="Baker D."/>
            <person name="Gharbi K."/>
            <person name="Hall N."/>
            <person name="Watson M."/>
            <person name="Adriaenssens E.M."/>
            <person name="Foster-Nyarko E."/>
            <person name="Jarju S."/>
            <person name="Secka A."/>
            <person name="Antonio M."/>
            <person name="Oren A."/>
            <person name="Chaudhuri R.R."/>
            <person name="La Ragione R."/>
            <person name="Hildebrand F."/>
            <person name="Pallen M.J."/>
        </authorList>
    </citation>
    <scope>NUCLEOTIDE SEQUENCE</scope>
    <source>
        <strain evidence="1">1370</strain>
    </source>
</reference>